<dbReference type="AlphaFoldDB" id="A0A511ZC96"/>
<sequence length="76" mass="8560">MSFLYARRSGGKATAILPMDKKDALRVMKANRGIDFQLGVLGGADLETVTRVYGEFAPYRRVKTIEELFEQVDYKG</sequence>
<keyword evidence="2" id="KW-1185">Reference proteome</keyword>
<gene>
    <name evidence="1" type="ORF">SLU01_33800</name>
</gene>
<evidence type="ECO:0000313" key="2">
    <source>
        <dbReference type="Proteomes" id="UP000321901"/>
    </source>
</evidence>
<dbReference type="EMBL" id="BJYL01000058">
    <property type="protein sequence ID" value="GEN85068.1"/>
    <property type="molecule type" value="Genomic_DNA"/>
</dbReference>
<dbReference type="RefSeq" id="WP_147060514.1">
    <property type="nucleotide sequence ID" value="NZ_BJYL01000058.1"/>
</dbReference>
<dbReference type="Proteomes" id="UP000321901">
    <property type="component" value="Unassembled WGS sequence"/>
</dbReference>
<reference evidence="1 2" key="1">
    <citation type="submission" date="2019-07" db="EMBL/GenBank/DDBJ databases">
        <title>Whole genome shotgun sequence of Sporosarcina luteola NBRC 105378.</title>
        <authorList>
            <person name="Hosoyama A."/>
            <person name="Uohara A."/>
            <person name="Ohji S."/>
            <person name="Ichikawa N."/>
        </authorList>
    </citation>
    <scope>NUCLEOTIDE SEQUENCE [LARGE SCALE GENOMIC DNA]</scope>
    <source>
        <strain evidence="1 2">NBRC 105378</strain>
    </source>
</reference>
<dbReference type="OrthoDB" id="3035611at2"/>
<comment type="caution">
    <text evidence="1">The sequence shown here is derived from an EMBL/GenBank/DDBJ whole genome shotgun (WGS) entry which is preliminary data.</text>
</comment>
<proteinExistence type="predicted"/>
<evidence type="ECO:0000313" key="1">
    <source>
        <dbReference type="EMBL" id="GEN85068.1"/>
    </source>
</evidence>
<organism evidence="1 2">
    <name type="scientific">Sporosarcina luteola</name>
    <dbReference type="NCBI Taxonomy" id="582850"/>
    <lineage>
        <taxon>Bacteria</taxon>
        <taxon>Bacillati</taxon>
        <taxon>Bacillota</taxon>
        <taxon>Bacilli</taxon>
        <taxon>Bacillales</taxon>
        <taxon>Caryophanaceae</taxon>
        <taxon>Sporosarcina</taxon>
    </lineage>
</organism>
<protein>
    <submittedName>
        <fullName evidence="1">Uncharacterized protein</fullName>
    </submittedName>
</protein>
<accession>A0A511ZC96</accession>
<name>A0A511ZC96_9BACL</name>